<gene>
    <name evidence="3" type="ORF">LZC94_45735</name>
</gene>
<dbReference type="InterPro" id="IPR039068">
    <property type="entry name" value="PqqC-like"/>
</dbReference>
<dbReference type="RefSeq" id="WP_394824734.1">
    <property type="nucleotide sequence ID" value="NZ_CP089984.1"/>
</dbReference>
<accession>A0ABZ2LW05</accession>
<dbReference type="Pfam" id="PF14518">
    <property type="entry name" value="Haem_oxygenas_2"/>
    <property type="match status" value="1"/>
</dbReference>
<name>A0ABZ2LW05_9BACT</name>
<dbReference type="PANTHER" id="PTHR40279:SF3">
    <property type="entry name" value="4-AMINOBENZOATE SYNTHASE"/>
    <property type="match status" value="1"/>
</dbReference>
<dbReference type="PANTHER" id="PTHR40279">
    <property type="entry name" value="PQQC-LIKE PROTEIN"/>
    <property type="match status" value="1"/>
</dbReference>
<organism evidence="3 4">
    <name type="scientific">Pendulispora albinea</name>
    <dbReference type="NCBI Taxonomy" id="2741071"/>
    <lineage>
        <taxon>Bacteria</taxon>
        <taxon>Pseudomonadati</taxon>
        <taxon>Myxococcota</taxon>
        <taxon>Myxococcia</taxon>
        <taxon>Myxococcales</taxon>
        <taxon>Sorangiineae</taxon>
        <taxon>Pendulisporaceae</taxon>
        <taxon>Pendulispora</taxon>
    </lineage>
</organism>
<proteinExistence type="predicted"/>
<dbReference type="SFLD" id="SFLDS00036">
    <property type="entry name" value="Aromatic_Prenyltransferase"/>
    <property type="match status" value="1"/>
</dbReference>
<dbReference type="InterPro" id="IPR016084">
    <property type="entry name" value="Haem_Oase-like_multi-hlx"/>
</dbReference>
<dbReference type="Pfam" id="PF11991">
    <property type="entry name" value="Trp_DMAT"/>
    <property type="match status" value="1"/>
</dbReference>
<dbReference type="InterPro" id="IPR033964">
    <property type="entry name" value="ABBA"/>
</dbReference>
<evidence type="ECO:0000313" key="3">
    <source>
        <dbReference type="EMBL" id="WXB15109.1"/>
    </source>
</evidence>
<keyword evidence="4" id="KW-1185">Reference proteome</keyword>
<dbReference type="EMBL" id="CP089984">
    <property type="protein sequence ID" value="WXB15109.1"/>
    <property type="molecule type" value="Genomic_DNA"/>
</dbReference>
<evidence type="ECO:0000256" key="2">
    <source>
        <dbReference type="ARBA" id="ARBA00023002"/>
    </source>
</evidence>
<dbReference type="Gene3D" id="1.20.910.10">
    <property type="entry name" value="Heme oxygenase-like"/>
    <property type="match status" value="1"/>
</dbReference>
<sequence>MELRSYHAFGSEQFARVWQAVHRRGLPDAARRVFAHFIAEDVEITSWPSFIGDDHTPYEFSLLLGGTEPEVRLMAEILPCRNNIELVDTITSGRKVLSNLAKDFDIELSRFDAISDLFLPDDARGAFALWLAATFDPAGTPHFKLYFNPCIQGAERSPQLVEEMFRRLGFPGAWDSVCRARWDDLRFVSLDLNRSESARIKVYSFYHHATVDDLVRAAKVAPGADLHRVAAFCRTIAGGDNLAGARAPAACFAFAGGEALPRTVTIHVPVRVLVKNDAEAHPRVLRAIAETGIDADPYERALHALSEGPLEASRGRIAWAGIRTGGASPRINVYLAPRIVADYGPASKAGHSSGRIELTPEAIVRRSEQEPITAHPLLQRIAHEPLDMDLLTLVMYNVGEAIPRDFARRLASITARVEEDAIRSVLAKQLNDEMGNGDPKRAHKLLFEEFLIGLAPWVRNGTPDWHGPDARWLEPGRVLGKVQEELFVRRDPYEGLGAALVMEVYGKHFDTFINAQLRRKRESLSKSVLEWLNLHEELEVEHVDESYVLARQIPNGPKSRSAVRGAEEAARAAWAFLDAVQRIA</sequence>
<keyword evidence="1" id="KW-0808">Transferase</keyword>
<dbReference type="InterPro" id="IPR017795">
    <property type="entry name" value="ABBA_NscD-like"/>
</dbReference>
<keyword evidence="2" id="KW-0560">Oxidoreductase</keyword>
<protein>
    <submittedName>
        <fullName evidence="3">Iron-containing redox enzyme family protein</fullName>
    </submittedName>
</protein>
<dbReference type="Proteomes" id="UP001370348">
    <property type="component" value="Chromosome"/>
</dbReference>
<reference evidence="3 4" key="1">
    <citation type="submission" date="2021-12" db="EMBL/GenBank/DDBJ databases">
        <title>Discovery of the Pendulisporaceae a myxobacterial family with distinct sporulation behavior and unique specialized metabolism.</title>
        <authorList>
            <person name="Garcia R."/>
            <person name="Popoff A."/>
            <person name="Bader C.D."/>
            <person name="Loehr J."/>
            <person name="Walesch S."/>
            <person name="Walt C."/>
            <person name="Boldt J."/>
            <person name="Bunk B."/>
            <person name="Haeckl F.J.F.P.J."/>
            <person name="Gunesch A.P."/>
            <person name="Birkelbach J."/>
            <person name="Nuebel U."/>
            <person name="Pietschmann T."/>
            <person name="Bach T."/>
            <person name="Mueller R."/>
        </authorList>
    </citation>
    <scope>NUCLEOTIDE SEQUENCE [LARGE SCALE GENOMIC DNA]</scope>
    <source>
        <strain evidence="3 4">MSr11954</strain>
    </source>
</reference>
<evidence type="ECO:0000256" key="1">
    <source>
        <dbReference type="ARBA" id="ARBA00022679"/>
    </source>
</evidence>
<dbReference type="SUPFAM" id="SSF48613">
    <property type="entry name" value="Heme oxygenase-like"/>
    <property type="match status" value="1"/>
</dbReference>
<evidence type="ECO:0000313" key="4">
    <source>
        <dbReference type="Proteomes" id="UP001370348"/>
    </source>
</evidence>